<accession>A0ABP7F394</accession>
<dbReference type="Proteomes" id="UP001499884">
    <property type="component" value="Unassembled WGS sequence"/>
</dbReference>
<dbReference type="EMBL" id="BAABEP010000014">
    <property type="protein sequence ID" value="GAA3727450.1"/>
    <property type="molecule type" value="Genomic_DNA"/>
</dbReference>
<name>A0ABP7F394_9ACTN</name>
<protein>
    <recommendedName>
        <fullName evidence="3">MerR family transcriptional regulator</fullName>
    </recommendedName>
</protein>
<keyword evidence="2" id="KW-1185">Reference proteome</keyword>
<evidence type="ECO:0000313" key="1">
    <source>
        <dbReference type="EMBL" id="GAA3727450.1"/>
    </source>
</evidence>
<gene>
    <name evidence="1" type="ORF">GCM10023082_26770</name>
</gene>
<evidence type="ECO:0000313" key="2">
    <source>
        <dbReference type="Proteomes" id="UP001499884"/>
    </source>
</evidence>
<comment type="caution">
    <text evidence="1">The sequence shown here is derived from an EMBL/GenBank/DDBJ whole genome shotgun (WGS) entry which is preliminary data.</text>
</comment>
<dbReference type="SUPFAM" id="SSF46955">
    <property type="entry name" value="Putative DNA-binding domain"/>
    <property type="match status" value="1"/>
</dbReference>
<dbReference type="RefSeq" id="WP_345645788.1">
    <property type="nucleotide sequence ID" value="NZ_BAABEP010000014.1"/>
</dbReference>
<dbReference type="InterPro" id="IPR009061">
    <property type="entry name" value="DNA-bd_dom_put_sf"/>
</dbReference>
<evidence type="ECO:0008006" key="3">
    <source>
        <dbReference type="Google" id="ProtNLM"/>
    </source>
</evidence>
<organism evidence="1 2">
    <name type="scientific">Streptomyces tremellae</name>
    <dbReference type="NCBI Taxonomy" id="1124239"/>
    <lineage>
        <taxon>Bacteria</taxon>
        <taxon>Bacillati</taxon>
        <taxon>Actinomycetota</taxon>
        <taxon>Actinomycetes</taxon>
        <taxon>Kitasatosporales</taxon>
        <taxon>Streptomycetaceae</taxon>
        <taxon>Streptomyces</taxon>
    </lineage>
</organism>
<proteinExistence type="predicted"/>
<reference evidence="2" key="1">
    <citation type="journal article" date="2019" name="Int. J. Syst. Evol. Microbiol.">
        <title>The Global Catalogue of Microorganisms (GCM) 10K type strain sequencing project: providing services to taxonomists for standard genome sequencing and annotation.</title>
        <authorList>
            <consortium name="The Broad Institute Genomics Platform"/>
            <consortium name="The Broad Institute Genome Sequencing Center for Infectious Disease"/>
            <person name="Wu L."/>
            <person name="Ma J."/>
        </authorList>
    </citation>
    <scope>NUCLEOTIDE SEQUENCE [LARGE SCALE GENOMIC DNA]</scope>
    <source>
        <strain evidence="2">JCM 30846</strain>
    </source>
</reference>
<sequence>MRDSYIPPGHMTARQAADTLGVQLGGLRQIVRRGQLHRAGGTDRYPYYATPDVLRLLAARRAIERPVLTRRSELCNDLRAELCPQAG</sequence>